<proteinExistence type="inferred from homology"/>
<dbReference type="InterPro" id="IPR001611">
    <property type="entry name" value="Leu-rich_rpt"/>
</dbReference>
<dbReference type="PROSITE" id="PS50262">
    <property type="entry name" value="G_PROTEIN_RECEP_F1_2"/>
    <property type="match status" value="1"/>
</dbReference>
<keyword evidence="8 15" id="KW-0297">G-protein coupled receptor</keyword>
<dbReference type="InterPro" id="IPR036055">
    <property type="entry name" value="LDL_receptor-like_sf"/>
</dbReference>
<dbReference type="GO" id="GO:0007189">
    <property type="term" value="P:adenylate cyclase-activating G protein-coupled receptor signaling pathway"/>
    <property type="evidence" value="ECO:0007669"/>
    <property type="project" value="TreeGrafter"/>
</dbReference>
<reference evidence="19" key="1">
    <citation type="journal article" date="2024" name="Gigascience">
        <title>Chromosome-level genome of the poultry shaft louse Menopon gallinae provides insight into the host-switching and adaptive evolution of parasitic lice.</title>
        <authorList>
            <person name="Xu Y."/>
            <person name="Ma L."/>
            <person name="Liu S."/>
            <person name="Liang Y."/>
            <person name="Liu Q."/>
            <person name="He Z."/>
            <person name="Tian L."/>
            <person name="Duan Y."/>
            <person name="Cai W."/>
            <person name="Li H."/>
            <person name="Song F."/>
        </authorList>
    </citation>
    <scope>NUCLEOTIDE SEQUENCE</scope>
    <source>
        <strain evidence="19">Cailab_2023a</strain>
    </source>
</reference>
<keyword evidence="13 15" id="KW-0807">Transducer</keyword>
<dbReference type="InterPro" id="IPR023415">
    <property type="entry name" value="LDLR_class-A_CS"/>
</dbReference>
<dbReference type="InterPro" id="IPR017452">
    <property type="entry name" value="GPCR_Rhodpsn_7TM"/>
</dbReference>
<dbReference type="Gene3D" id="4.10.400.10">
    <property type="entry name" value="Low-density Lipoprotein Receptor"/>
    <property type="match status" value="1"/>
</dbReference>
<evidence type="ECO:0000256" key="6">
    <source>
        <dbReference type="ARBA" id="ARBA00022737"/>
    </source>
</evidence>
<feature type="transmembrane region" description="Helical" evidence="17">
    <location>
        <begin position="659"/>
        <end position="680"/>
    </location>
</feature>
<evidence type="ECO:0000259" key="18">
    <source>
        <dbReference type="PROSITE" id="PS50262"/>
    </source>
</evidence>
<dbReference type="Pfam" id="PF13855">
    <property type="entry name" value="LRR_8"/>
    <property type="match status" value="2"/>
</dbReference>
<evidence type="ECO:0000313" key="19">
    <source>
        <dbReference type="EMBL" id="KAL0276039.1"/>
    </source>
</evidence>
<comment type="subcellular location">
    <subcellularLocation>
        <location evidence="1">Cell membrane</location>
        <topology evidence="1">Multi-pass membrane protein</topology>
    </subcellularLocation>
</comment>
<accession>A0AAW2I1P4</accession>
<dbReference type="InterPro" id="IPR000276">
    <property type="entry name" value="GPCR_Rhodpsn"/>
</dbReference>
<feature type="transmembrane region" description="Helical" evidence="17">
    <location>
        <begin position="7"/>
        <end position="27"/>
    </location>
</feature>
<dbReference type="InterPro" id="IPR002172">
    <property type="entry name" value="LDrepeatLR_classA_rpt"/>
</dbReference>
<dbReference type="CDD" id="cd00112">
    <property type="entry name" value="LDLa"/>
    <property type="match status" value="1"/>
</dbReference>
<dbReference type="InterPro" id="IPR003591">
    <property type="entry name" value="Leu-rich_rpt_typical-subtyp"/>
</dbReference>
<keyword evidence="9 17" id="KW-0472">Membrane</keyword>
<feature type="region of interest" description="Disordered" evidence="16">
    <location>
        <begin position="745"/>
        <end position="770"/>
    </location>
</feature>
<organism evidence="19">
    <name type="scientific">Menopon gallinae</name>
    <name type="common">poultry shaft louse</name>
    <dbReference type="NCBI Taxonomy" id="328185"/>
    <lineage>
        <taxon>Eukaryota</taxon>
        <taxon>Metazoa</taxon>
        <taxon>Ecdysozoa</taxon>
        <taxon>Arthropoda</taxon>
        <taxon>Hexapoda</taxon>
        <taxon>Insecta</taxon>
        <taxon>Pterygota</taxon>
        <taxon>Neoptera</taxon>
        <taxon>Paraneoptera</taxon>
        <taxon>Psocodea</taxon>
        <taxon>Troctomorpha</taxon>
        <taxon>Phthiraptera</taxon>
        <taxon>Amblycera</taxon>
        <taxon>Menoponidae</taxon>
        <taxon>Menopon</taxon>
    </lineage>
</organism>
<evidence type="ECO:0000256" key="2">
    <source>
        <dbReference type="ARBA" id="ARBA00010663"/>
    </source>
</evidence>
<keyword evidence="11 15" id="KW-0675">Receptor</keyword>
<comment type="caution">
    <text evidence="14">Lacks conserved residue(s) required for the propagation of feature annotation.</text>
</comment>
<evidence type="ECO:0000256" key="3">
    <source>
        <dbReference type="ARBA" id="ARBA00022475"/>
    </source>
</evidence>
<comment type="caution">
    <text evidence="19">The sequence shown here is derived from an EMBL/GenBank/DDBJ whole genome shotgun (WGS) entry which is preliminary data.</text>
</comment>
<dbReference type="GO" id="GO:0008528">
    <property type="term" value="F:G protein-coupled peptide receptor activity"/>
    <property type="evidence" value="ECO:0007669"/>
    <property type="project" value="TreeGrafter"/>
</dbReference>
<evidence type="ECO:0000256" key="14">
    <source>
        <dbReference type="PROSITE-ProRule" id="PRU00124"/>
    </source>
</evidence>
<dbReference type="SMART" id="SM00369">
    <property type="entry name" value="LRR_TYP"/>
    <property type="match status" value="9"/>
</dbReference>
<feature type="transmembrane region" description="Helical" evidence="17">
    <location>
        <begin position="481"/>
        <end position="509"/>
    </location>
</feature>
<dbReference type="PROSITE" id="PS51257">
    <property type="entry name" value="PROKAR_LIPOPROTEIN"/>
    <property type="match status" value="1"/>
</dbReference>
<keyword evidence="12" id="KW-0325">Glycoprotein</keyword>
<evidence type="ECO:0000256" key="12">
    <source>
        <dbReference type="ARBA" id="ARBA00023180"/>
    </source>
</evidence>
<evidence type="ECO:0000256" key="10">
    <source>
        <dbReference type="ARBA" id="ARBA00023157"/>
    </source>
</evidence>
<evidence type="ECO:0000256" key="7">
    <source>
        <dbReference type="ARBA" id="ARBA00022989"/>
    </source>
</evidence>
<gene>
    <name evidence="19" type="ORF">PYX00_003713</name>
</gene>
<evidence type="ECO:0000256" key="15">
    <source>
        <dbReference type="RuleBase" id="RU000688"/>
    </source>
</evidence>
<evidence type="ECO:0000256" key="1">
    <source>
        <dbReference type="ARBA" id="ARBA00004651"/>
    </source>
</evidence>
<dbReference type="Gene3D" id="1.20.1070.10">
    <property type="entry name" value="Rhodopsin 7-helix transmembrane proteins"/>
    <property type="match status" value="1"/>
</dbReference>
<dbReference type="PRINTS" id="PR00237">
    <property type="entry name" value="GPCRRHODOPSN"/>
</dbReference>
<feature type="domain" description="G-protein coupled receptors family 1 profile" evidence="18">
    <location>
        <begin position="423"/>
        <end position="678"/>
    </location>
</feature>
<dbReference type="PANTHER" id="PTHR24372">
    <property type="entry name" value="GLYCOPROTEIN HORMONE RECEPTOR"/>
    <property type="match status" value="1"/>
</dbReference>
<keyword evidence="3" id="KW-1003">Cell membrane</keyword>
<dbReference type="SMART" id="SM00192">
    <property type="entry name" value="LDLa"/>
    <property type="match status" value="1"/>
</dbReference>
<dbReference type="Pfam" id="PF00001">
    <property type="entry name" value="7tm_1"/>
    <property type="match status" value="1"/>
</dbReference>
<keyword evidence="7 17" id="KW-1133">Transmembrane helix</keyword>
<dbReference type="PROSITE" id="PS51450">
    <property type="entry name" value="LRR"/>
    <property type="match status" value="2"/>
</dbReference>
<dbReference type="PRINTS" id="PR01739">
    <property type="entry name" value="RELAXINR"/>
</dbReference>
<dbReference type="InterPro" id="IPR008112">
    <property type="entry name" value="Relaxin_rcpt"/>
</dbReference>
<dbReference type="InterPro" id="IPR032675">
    <property type="entry name" value="LRR_dom_sf"/>
</dbReference>
<evidence type="ECO:0000256" key="4">
    <source>
        <dbReference type="ARBA" id="ARBA00022614"/>
    </source>
</evidence>
<feature type="transmembrane region" description="Helical" evidence="17">
    <location>
        <begin position="580"/>
        <end position="602"/>
    </location>
</feature>
<dbReference type="Gene3D" id="3.80.10.10">
    <property type="entry name" value="Ribonuclease Inhibitor"/>
    <property type="match status" value="2"/>
</dbReference>
<evidence type="ECO:0000256" key="11">
    <source>
        <dbReference type="ARBA" id="ARBA00023170"/>
    </source>
</evidence>
<dbReference type="SUPFAM" id="SSF52058">
    <property type="entry name" value="L domain-like"/>
    <property type="match status" value="1"/>
</dbReference>
<dbReference type="GO" id="GO:0009755">
    <property type="term" value="P:hormone-mediated signaling pathway"/>
    <property type="evidence" value="ECO:0007669"/>
    <property type="project" value="TreeGrafter"/>
</dbReference>
<keyword evidence="4" id="KW-0433">Leucine-rich repeat</keyword>
<dbReference type="SUPFAM" id="SSF81321">
    <property type="entry name" value="Family A G protein-coupled receptor-like"/>
    <property type="match status" value="1"/>
</dbReference>
<feature type="transmembrane region" description="Helical" evidence="17">
    <location>
        <begin position="530"/>
        <end position="550"/>
    </location>
</feature>
<keyword evidence="5 15" id="KW-0812">Transmembrane</keyword>
<dbReference type="AlphaFoldDB" id="A0AAW2I1P4"/>
<evidence type="ECO:0000256" key="16">
    <source>
        <dbReference type="SAM" id="MobiDB-lite"/>
    </source>
</evidence>
<dbReference type="PROSITE" id="PS50068">
    <property type="entry name" value="LDLRA_2"/>
    <property type="match status" value="1"/>
</dbReference>
<dbReference type="PANTHER" id="PTHR24372:SF80">
    <property type="entry name" value="FI21465P1-RELATED"/>
    <property type="match status" value="1"/>
</dbReference>
<dbReference type="GO" id="GO:0005886">
    <property type="term" value="C:plasma membrane"/>
    <property type="evidence" value="ECO:0007669"/>
    <property type="project" value="UniProtKB-SubCell"/>
</dbReference>
<keyword evidence="6" id="KW-0677">Repeat</keyword>
<evidence type="ECO:0000256" key="17">
    <source>
        <dbReference type="SAM" id="Phobius"/>
    </source>
</evidence>
<dbReference type="FunFam" id="3.80.10.10:FF:001164">
    <property type="entry name" value="GH01279p"/>
    <property type="match status" value="1"/>
</dbReference>
<dbReference type="PROSITE" id="PS01209">
    <property type="entry name" value="LDLRA_1"/>
    <property type="match status" value="1"/>
</dbReference>
<evidence type="ECO:0000256" key="13">
    <source>
        <dbReference type="ARBA" id="ARBA00023224"/>
    </source>
</evidence>
<feature type="transmembrane region" description="Helical" evidence="17">
    <location>
        <begin position="623"/>
        <end position="647"/>
    </location>
</feature>
<evidence type="ECO:0000256" key="8">
    <source>
        <dbReference type="ARBA" id="ARBA00023040"/>
    </source>
</evidence>
<comment type="similarity">
    <text evidence="2 15">Belongs to the G-protein coupled receptor 1 family.</text>
</comment>
<sequence length="791" mass="90348">MKASRAVIVGVALISCLFVLVVLSFFYSRGSCSEGTFRCGNTSICIPQKSMCNGYDDCPNAEDEEFNTCGDVHGSDLTLKLLRKADDNLTTNYNSCSLANVPRDCLCVNSTYVYCRNMGLTEVPLGISENITRLIVTNNTIKYLDEDVFADYPQLYLIQLGGNQIESLPPKLFRNQKKLVKLLLLNNRLRSLDRNLFLGLQQLNILFLQNNLLTDRDLDAFLHARNLRLLDLSGNRIRLHKNSLPFLPHLVDLMLNDNSIEELQEDTFIQVPNIQSLDLCRNQIRHIHRDTFRHTRNLKDLDLSHNYLSTLPESVFSGLIHLTKLFMGNNPFFRIPSHLFLNLRELSSLDLSEIEITNIDIEMFAMMTNLEFVYLKKFYYCTFVPTVPKCEPKTDGLSTKDNLLGRPVLRITVWIVAFATCIGNMYVFWERLITRDENRVLSWIVRNLAVSDFIMGIYLLFIGSKDVEYRGVYQKVSHEWISSWTCTLVGALAMISSEVSIFILVFMSFERFLLIAIPFGGHRSLTKKTSFLSLAVIWTFGASAAIIPIIQWRNSTRFYGANGMCFPLHLDDPFFAGWQFSAFIFIGINLCCLLIIGVLYTGMFWSIWRTRHATTLNVREFEFAFRFFFIVLTTTACWAPIIVLKFLAFFRTYISEEAYSWVSVFVMPVNSAFNPLLYTLTTPKYREIIKYNISRRIEPLCIVKKNSSGDATYSNSSGNRHTTTFCAAGVSTSSKTNSFDMQTFNTSVDRSSSTGCEDTSGPNSRGNSFEMQDTFESMDIFIHRNVKSHGT</sequence>
<dbReference type="PROSITE" id="PS00237">
    <property type="entry name" value="G_PROTEIN_RECEP_F1_1"/>
    <property type="match status" value="1"/>
</dbReference>
<dbReference type="EMBL" id="JARGDH010000002">
    <property type="protein sequence ID" value="KAL0276039.1"/>
    <property type="molecule type" value="Genomic_DNA"/>
</dbReference>
<feature type="transmembrane region" description="Helical" evidence="17">
    <location>
        <begin position="408"/>
        <end position="428"/>
    </location>
</feature>
<evidence type="ECO:0000256" key="5">
    <source>
        <dbReference type="ARBA" id="ARBA00022692"/>
    </source>
</evidence>
<dbReference type="Pfam" id="PF00057">
    <property type="entry name" value="Ldl_recept_a"/>
    <property type="match status" value="1"/>
</dbReference>
<keyword evidence="10" id="KW-1015">Disulfide bond</keyword>
<dbReference type="FunFam" id="1.20.1070.10:FF:000023">
    <property type="entry name" value="Relaxin family peptide receptor 1"/>
    <property type="match status" value="1"/>
</dbReference>
<evidence type="ECO:0000256" key="9">
    <source>
        <dbReference type="ARBA" id="ARBA00023136"/>
    </source>
</evidence>
<protein>
    <recommendedName>
        <fullName evidence="18">G-protein coupled receptors family 1 profile domain-containing protein</fullName>
    </recommendedName>
</protein>
<name>A0AAW2I1P4_9NEOP</name>
<feature type="transmembrane region" description="Helical" evidence="17">
    <location>
        <begin position="440"/>
        <end position="461"/>
    </location>
</feature>
<dbReference type="SUPFAM" id="SSF57424">
    <property type="entry name" value="LDL receptor-like module"/>
    <property type="match status" value="1"/>
</dbReference>